<comment type="similarity">
    <text evidence="3">Belongs to the WD repeat AIP1 family.</text>
</comment>
<dbReference type="InterPro" id="IPR001680">
    <property type="entry name" value="WD40_rpt"/>
</dbReference>
<dbReference type="SMART" id="SM00320">
    <property type="entry name" value="WD40"/>
    <property type="match status" value="10"/>
</dbReference>
<dbReference type="AlphaFoldDB" id="A0A1D8NGS5"/>
<name>A0A1D8NGS5_YARLL</name>
<dbReference type="Proteomes" id="UP000182444">
    <property type="component" value="Chromosome 1E"/>
</dbReference>
<dbReference type="InterPro" id="IPR015943">
    <property type="entry name" value="WD40/YVTN_repeat-like_dom_sf"/>
</dbReference>
<feature type="repeat" description="WD" evidence="4">
    <location>
        <begin position="191"/>
        <end position="223"/>
    </location>
</feature>
<dbReference type="PROSITE" id="PS50294">
    <property type="entry name" value="WD_REPEATS_REGION"/>
    <property type="match status" value="3"/>
</dbReference>
<dbReference type="PANTHER" id="PTHR19856:SF0">
    <property type="entry name" value="WD REPEAT-CONTAINING PROTEIN 1"/>
    <property type="match status" value="1"/>
</dbReference>
<dbReference type="Pfam" id="PF00400">
    <property type="entry name" value="WD40"/>
    <property type="match status" value="4"/>
</dbReference>
<evidence type="ECO:0000256" key="2">
    <source>
        <dbReference type="ARBA" id="ARBA00022737"/>
    </source>
</evidence>
<dbReference type="Pfam" id="PF12894">
    <property type="entry name" value="ANAPC4_WD40"/>
    <property type="match status" value="1"/>
</dbReference>
<dbReference type="InterPro" id="IPR024977">
    <property type="entry name" value="Apc4-like_WD40_dom"/>
</dbReference>
<dbReference type="eggNOG" id="KOG0318">
    <property type="taxonomic scope" value="Eukaryota"/>
</dbReference>
<accession>A0A1D8NGS5</accession>
<keyword evidence="1 4" id="KW-0853">WD repeat</keyword>
<proteinExistence type="inferred from homology"/>
<feature type="repeat" description="WD" evidence="4">
    <location>
        <begin position="61"/>
        <end position="93"/>
    </location>
</feature>
<dbReference type="GeneID" id="2912070"/>
<dbReference type="Gene3D" id="2.130.10.10">
    <property type="entry name" value="YVTN repeat-like/Quinoprotein amine dehydrogenase"/>
    <property type="match status" value="2"/>
</dbReference>
<dbReference type="EMBL" id="CP017557">
    <property type="protein sequence ID" value="AOW04827.1"/>
    <property type="molecule type" value="Genomic_DNA"/>
</dbReference>
<reference evidence="6 7" key="1">
    <citation type="journal article" date="2016" name="PLoS ONE">
        <title>Sequence Assembly of Yarrowia lipolytica Strain W29/CLIB89 Shows Transposable Element Diversity.</title>
        <authorList>
            <person name="Magnan C."/>
            <person name="Yu J."/>
            <person name="Chang I."/>
            <person name="Jahn E."/>
            <person name="Kanomata Y."/>
            <person name="Wu J."/>
            <person name="Zeller M."/>
            <person name="Oakes M."/>
            <person name="Baldi P."/>
            <person name="Sandmeyer S."/>
        </authorList>
    </citation>
    <scope>NUCLEOTIDE SEQUENCE [LARGE SCALE GENOMIC DNA]</scope>
    <source>
        <strain evidence="7">CLIB89(W29)</strain>
    </source>
</reference>
<evidence type="ECO:0000313" key="7">
    <source>
        <dbReference type="Proteomes" id="UP000182444"/>
    </source>
</evidence>
<feature type="repeat" description="WD" evidence="4">
    <location>
        <begin position="232"/>
        <end position="266"/>
    </location>
</feature>
<dbReference type="GO" id="GO:0030864">
    <property type="term" value="C:cortical actin cytoskeleton"/>
    <property type="evidence" value="ECO:0007669"/>
    <property type="project" value="TreeGrafter"/>
</dbReference>
<evidence type="ECO:0000259" key="5">
    <source>
        <dbReference type="Pfam" id="PF12894"/>
    </source>
</evidence>
<evidence type="ECO:0000256" key="3">
    <source>
        <dbReference type="ARBA" id="ARBA00038366"/>
    </source>
</evidence>
<sequence length="581" mass="62267">MPEIPVRSPLTPVKTSVASPATTKGVAVHLSYNPKTNEVAYANTKAVLLVNLDKPNEARQFNGHIAPTTVAKFSPSGFYVCSGDQAGNVKVWDPVSFNIKYEAKIGNGRINDLNWDADSQRIIAVGDGTERYGHCFTFDTGNTVGEISGHGAQVNAVAIKPVRPYRAATVGDDATLVFYKGPPFKFDHTVKQQHSNYIHDVAFSPDGKWLVSVGADRKAVLYNQDGEPVKTIDAHGGSIYSVSWAQDSTHFATASADNTVKVFDVEGKEIDTFKFDQFQVGVVWAGDSLVSVGLDGTLSFSSVSIDALSKLSLTESKVIAHQQPISAVETLKGKIYSGSVDGSILEWTGDKASPSDASHSTYIVSLSDCDGSLASVAWDDTYKLNNTVYSIGTQPKAADSRGSLSAIVTENTLHILDSGKLVKKVSIDRGSAVAIADQVVVGSKSGELSVYSTTGEKQFDLPPLRAAATKLALSENGNLLAAGESTGKIILYDLSTKSVVTSRWTFHTAQINDIDWLGNEYIASVSLDTNIYIYSVKTPMKNLKSLNAHKEGATAVRWLANNEIVTGGADAVLKWWSVELS</sequence>
<dbReference type="KEGG" id="yli:2912070"/>
<dbReference type="RefSeq" id="XP_503434.2">
    <property type="nucleotide sequence ID" value="XM_503434.3"/>
</dbReference>
<dbReference type="InterPro" id="IPR036322">
    <property type="entry name" value="WD40_repeat_dom_sf"/>
</dbReference>
<gene>
    <name evidence="6" type="ORF">YALI1_E02377g</name>
</gene>
<organism evidence="6 7">
    <name type="scientific">Yarrowia lipolytica</name>
    <name type="common">Candida lipolytica</name>
    <dbReference type="NCBI Taxonomy" id="4952"/>
    <lineage>
        <taxon>Eukaryota</taxon>
        <taxon>Fungi</taxon>
        <taxon>Dikarya</taxon>
        <taxon>Ascomycota</taxon>
        <taxon>Saccharomycotina</taxon>
        <taxon>Dipodascomycetes</taxon>
        <taxon>Dipodascales</taxon>
        <taxon>Dipodascales incertae sedis</taxon>
        <taxon>Yarrowia</taxon>
    </lineage>
</organism>
<evidence type="ECO:0000313" key="6">
    <source>
        <dbReference type="EMBL" id="AOW04827.1"/>
    </source>
</evidence>
<dbReference type="VEuPathDB" id="FungiDB:YALI0_E01870g"/>
<dbReference type="GO" id="GO:0051015">
    <property type="term" value="F:actin filament binding"/>
    <property type="evidence" value="ECO:0007669"/>
    <property type="project" value="TreeGrafter"/>
</dbReference>
<feature type="domain" description="Anaphase-promoting complex subunit 4-like WD40" evidence="5">
    <location>
        <begin position="437"/>
        <end position="516"/>
    </location>
</feature>
<feature type="repeat" description="WD" evidence="4">
    <location>
        <begin position="546"/>
        <end position="581"/>
    </location>
</feature>
<dbReference type="PANTHER" id="PTHR19856">
    <property type="entry name" value="WD-REPEATCONTAINING PROTEIN WDR1"/>
    <property type="match status" value="1"/>
</dbReference>
<dbReference type="GO" id="GO:0030042">
    <property type="term" value="P:actin filament depolymerization"/>
    <property type="evidence" value="ECO:0007669"/>
    <property type="project" value="TreeGrafter"/>
</dbReference>
<dbReference type="SUPFAM" id="SSF50978">
    <property type="entry name" value="WD40 repeat-like"/>
    <property type="match status" value="2"/>
</dbReference>
<dbReference type="FunFam" id="2.130.10.10:FF:000167">
    <property type="entry name" value="Actin-interacting protein 1"/>
    <property type="match status" value="1"/>
</dbReference>
<dbReference type="PROSITE" id="PS50082">
    <property type="entry name" value="WD_REPEATS_2"/>
    <property type="match status" value="4"/>
</dbReference>
<evidence type="ECO:0000256" key="4">
    <source>
        <dbReference type="PROSITE-ProRule" id="PRU00221"/>
    </source>
</evidence>
<dbReference type="VEuPathDB" id="FungiDB:YALI1_E02377g"/>
<protein>
    <recommendedName>
        <fullName evidence="5">Anaphase-promoting complex subunit 4-like WD40 domain-containing protein</fullName>
    </recommendedName>
</protein>
<keyword evidence="2" id="KW-0677">Repeat</keyword>
<evidence type="ECO:0000256" key="1">
    <source>
        <dbReference type="ARBA" id="ARBA00022574"/>
    </source>
</evidence>
<dbReference type="FunFam" id="2.130.10.10:FF:000102">
    <property type="entry name" value="Actin-interacting protein 1"/>
    <property type="match status" value="1"/>
</dbReference>